<comment type="catalytic activity">
    <reaction evidence="4 6">
        <text>L-kynurenine + H2O = anthranilate + L-alanine + H(+)</text>
        <dbReference type="Rhea" id="RHEA:16813"/>
        <dbReference type="ChEBI" id="CHEBI:15377"/>
        <dbReference type="ChEBI" id="CHEBI:15378"/>
        <dbReference type="ChEBI" id="CHEBI:16567"/>
        <dbReference type="ChEBI" id="CHEBI:57959"/>
        <dbReference type="ChEBI" id="CHEBI:57972"/>
        <dbReference type="EC" id="3.7.1.3"/>
    </reaction>
</comment>
<accession>A0ABZ2RNP8</accession>
<feature type="binding site" evidence="4">
    <location>
        <position position="254"/>
    </location>
    <ligand>
        <name>pyridoxal 5'-phosphate</name>
        <dbReference type="ChEBI" id="CHEBI:597326"/>
    </ligand>
</feature>
<dbReference type="InterPro" id="IPR015422">
    <property type="entry name" value="PyrdxlP-dep_Trfase_small"/>
</dbReference>
<sequence>MSGSVAYTREDFLRLDAEDQLAAYRDRFDLPANTIYLDGNSLGAMPAHVPERFERILKKEWAHGLIRSWNDADWYPAPQRAGAKIAKLIDAKNNEVIVADSTSINLFKVLVAALRINKDRKVILGERGNFPTDVYIASGVAELTGSEVRCVDPEEVLDALNEDVAVLSLTHVNYKSGRRYDMAKITKRAHEVGALVVWDLCHSVGAMPVELNAAQVDFAVGCTYKYLNGGPGSPAFVFVAERHFANVDQPLTGWHGHAKPFDFDHDYRPHPTIDRMLVGTAPQLGILGLEASLEVFDNIDMNLVRAKSKALGDLFVALFDQHLQGLGVELRSPREGEERGSQISLSHEQAYAVMQAMIDRGIIGDFRAPDILRFGFAPLYIRYVDIWDCIVSLREILEQRIWDRPEFLARKSVT</sequence>
<feature type="binding site" evidence="4">
    <location>
        <begin position="130"/>
        <end position="133"/>
    </location>
    <ligand>
        <name>pyridoxal 5'-phosphate</name>
        <dbReference type="ChEBI" id="CHEBI:597326"/>
    </ligand>
</feature>
<evidence type="ECO:0000256" key="4">
    <source>
        <dbReference type="HAMAP-Rule" id="MF_01970"/>
    </source>
</evidence>
<dbReference type="SUPFAM" id="SSF53383">
    <property type="entry name" value="PLP-dependent transferases"/>
    <property type="match status" value="1"/>
</dbReference>
<dbReference type="EMBL" id="CP148074">
    <property type="protein sequence ID" value="WXL27882.1"/>
    <property type="molecule type" value="Genomic_DNA"/>
</dbReference>
<dbReference type="HAMAP" id="MF_01970">
    <property type="entry name" value="Kynureninase"/>
    <property type="match status" value="1"/>
</dbReference>
<feature type="binding site" evidence="4">
    <location>
        <position position="224"/>
    </location>
    <ligand>
        <name>pyridoxal 5'-phosphate</name>
        <dbReference type="ChEBI" id="CHEBI:597326"/>
    </ligand>
</feature>
<dbReference type="InterPro" id="IPR015421">
    <property type="entry name" value="PyrdxlP-dep_Trfase_major"/>
</dbReference>
<evidence type="ECO:0000256" key="1">
    <source>
        <dbReference type="ARBA" id="ARBA00022642"/>
    </source>
</evidence>
<dbReference type="PIRSF" id="PIRSF038800">
    <property type="entry name" value="KYNU"/>
    <property type="match status" value="1"/>
</dbReference>
<organism evidence="7 8">
    <name type="scientific">Ectopseudomonas mendocina</name>
    <name type="common">Pseudomonas mendocina</name>
    <dbReference type="NCBI Taxonomy" id="300"/>
    <lineage>
        <taxon>Bacteria</taxon>
        <taxon>Pseudomonadati</taxon>
        <taxon>Pseudomonadota</taxon>
        <taxon>Gammaproteobacteria</taxon>
        <taxon>Pseudomonadales</taxon>
        <taxon>Pseudomonadaceae</taxon>
        <taxon>Ectopseudomonas</taxon>
    </lineage>
</organism>
<proteinExistence type="inferred from homology"/>
<dbReference type="Gene3D" id="3.90.1150.10">
    <property type="entry name" value="Aspartate Aminotransferase, domain 1"/>
    <property type="match status" value="1"/>
</dbReference>
<keyword evidence="8" id="KW-1185">Reference proteome</keyword>
<dbReference type="Proteomes" id="UP001476583">
    <property type="component" value="Chromosome"/>
</dbReference>
<feature type="binding site" evidence="4">
    <location>
        <position position="280"/>
    </location>
    <ligand>
        <name>pyridoxal 5'-phosphate</name>
        <dbReference type="ChEBI" id="CHEBI:597326"/>
    </ligand>
</feature>
<evidence type="ECO:0000256" key="2">
    <source>
        <dbReference type="ARBA" id="ARBA00022801"/>
    </source>
</evidence>
<feature type="modified residue" description="N6-(pyridoxal phosphate)lysine" evidence="4">
    <location>
        <position position="225"/>
    </location>
</feature>
<feature type="binding site" evidence="4">
    <location>
        <position position="202"/>
    </location>
    <ligand>
        <name>pyridoxal 5'-phosphate</name>
        <dbReference type="ChEBI" id="CHEBI:597326"/>
    </ligand>
</feature>
<keyword evidence="3 4" id="KW-0663">Pyridoxal phosphate</keyword>
<gene>
    <name evidence="4 7" type="primary">kynU</name>
    <name evidence="7" type="ORF">WG219_10710</name>
</gene>
<comment type="pathway">
    <text evidence="4 6">Amino-acid degradation; L-kynurenine degradation; L-alanine and anthranilate from L-kynurenine: step 1/1.</text>
</comment>
<dbReference type="PANTHER" id="PTHR14084">
    <property type="entry name" value="KYNURENINASE"/>
    <property type="match status" value="1"/>
</dbReference>
<feature type="binding site" evidence="4">
    <location>
        <position position="102"/>
    </location>
    <ligand>
        <name>pyridoxal 5'-phosphate</name>
        <dbReference type="ChEBI" id="CHEBI:597326"/>
    </ligand>
</feature>
<feature type="binding site" evidence="4">
    <location>
        <position position="170"/>
    </location>
    <ligand>
        <name>pyridoxal 5'-phosphate</name>
        <dbReference type="ChEBI" id="CHEBI:597326"/>
    </ligand>
</feature>
<name>A0ABZ2RNP8_ECTME</name>
<dbReference type="EC" id="3.7.1.3" evidence="4 5"/>
<dbReference type="NCBIfam" id="TIGR01814">
    <property type="entry name" value="kynureninase"/>
    <property type="match status" value="1"/>
</dbReference>
<evidence type="ECO:0000313" key="7">
    <source>
        <dbReference type="EMBL" id="WXL27882.1"/>
    </source>
</evidence>
<comment type="cofactor">
    <cofactor evidence="4 6">
        <name>pyridoxal 5'-phosphate</name>
        <dbReference type="ChEBI" id="CHEBI:597326"/>
    </cofactor>
</comment>
<dbReference type="PANTHER" id="PTHR14084:SF0">
    <property type="entry name" value="KYNURENINASE"/>
    <property type="match status" value="1"/>
</dbReference>
<keyword evidence="2 4" id="KW-0378">Hydrolase</keyword>
<dbReference type="InterPro" id="IPR015424">
    <property type="entry name" value="PyrdxlP-dep_Trfase"/>
</dbReference>
<keyword evidence="1 4" id="KW-0662">Pyridine nucleotide biosynthesis</keyword>
<comment type="pathway">
    <text evidence="4 6">Cofactor biosynthesis; NAD(+) biosynthesis; quinolinate from L-kynurenine: step 2/3.</text>
</comment>
<protein>
    <recommendedName>
        <fullName evidence="4 5">Kynureninase</fullName>
        <ecNumber evidence="4 5">3.7.1.3</ecNumber>
    </recommendedName>
    <alternativeName>
        <fullName evidence="4">L-kynurenine hydrolase</fullName>
    </alternativeName>
</protein>
<dbReference type="Gene3D" id="3.40.640.10">
    <property type="entry name" value="Type I PLP-dependent aspartate aminotransferase-like (Major domain)"/>
    <property type="match status" value="1"/>
</dbReference>
<feature type="binding site" evidence="4">
    <location>
        <position position="199"/>
    </location>
    <ligand>
        <name>pyridoxal 5'-phosphate</name>
        <dbReference type="ChEBI" id="CHEBI:597326"/>
    </ligand>
</feature>
<evidence type="ECO:0000256" key="6">
    <source>
        <dbReference type="PIRNR" id="PIRNR038800"/>
    </source>
</evidence>
<dbReference type="GO" id="GO:0030429">
    <property type="term" value="F:kynureninase activity"/>
    <property type="evidence" value="ECO:0007669"/>
    <property type="project" value="UniProtKB-EC"/>
</dbReference>
<feature type="binding site" evidence="4">
    <location>
        <position position="103"/>
    </location>
    <ligand>
        <name>pyridoxal 5'-phosphate</name>
        <dbReference type="ChEBI" id="CHEBI:597326"/>
    </ligand>
</feature>
<comment type="subunit">
    <text evidence="4 6">Homodimer.</text>
</comment>
<comment type="catalytic activity">
    <reaction evidence="6">
        <text>3-hydroxy-L-kynurenine + H2O = 3-hydroxyanthranilate + L-alanine + H(+)</text>
        <dbReference type="Rhea" id="RHEA:25143"/>
        <dbReference type="ChEBI" id="CHEBI:15377"/>
        <dbReference type="ChEBI" id="CHEBI:15378"/>
        <dbReference type="ChEBI" id="CHEBI:36559"/>
        <dbReference type="ChEBI" id="CHEBI:57972"/>
        <dbReference type="ChEBI" id="CHEBI:58125"/>
        <dbReference type="EC" id="3.7.1.3"/>
    </reaction>
</comment>
<evidence type="ECO:0000256" key="3">
    <source>
        <dbReference type="ARBA" id="ARBA00022898"/>
    </source>
</evidence>
<dbReference type="Pfam" id="PF22580">
    <property type="entry name" value="KYNU_C"/>
    <property type="match status" value="1"/>
</dbReference>
<reference evidence="7 8" key="1">
    <citation type="submission" date="2024-03" db="EMBL/GenBank/DDBJ databases">
        <title>Complete genome of BD2.</title>
        <authorList>
            <person name="Cao G."/>
        </authorList>
    </citation>
    <scope>NUCLEOTIDE SEQUENCE [LARGE SCALE GENOMIC DNA]</scope>
    <source>
        <strain evidence="7 8">BD2</strain>
    </source>
</reference>
<evidence type="ECO:0000313" key="8">
    <source>
        <dbReference type="Proteomes" id="UP001476583"/>
    </source>
</evidence>
<evidence type="ECO:0000256" key="5">
    <source>
        <dbReference type="NCBIfam" id="TIGR01814"/>
    </source>
</evidence>
<comment type="similarity">
    <text evidence="4 6">Belongs to the kynureninase family.</text>
</comment>
<comment type="function">
    <text evidence="4 6">Catalyzes the cleavage of L-kynurenine (L-Kyn) and L-3-hydroxykynurenine (L-3OHKyn) into anthranilic acid (AA) and 3-hydroxyanthranilic acid (3-OHAA), respectively.</text>
</comment>
<dbReference type="InterPro" id="IPR010111">
    <property type="entry name" value="Kynureninase"/>
</dbReference>